<dbReference type="EMBL" id="FOCQ01000009">
    <property type="protein sequence ID" value="SEN33768.1"/>
    <property type="molecule type" value="Genomic_DNA"/>
</dbReference>
<dbReference type="Proteomes" id="UP000199695">
    <property type="component" value="Unassembled WGS sequence"/>
</dbReference>
<name>A0A1H8FRP2_9BACL</name>
<dbReference type="AlphaFoldDB" id="A0A1H8FRP2"/>
<evidence type="ECO:0000313" key="1">
    <source>
        <dbReference type="EMBL" id="SEN33768.1"/>
    </source>
</evidence>
<sequence>MLKMCVVGNPFELYRFINDLKSQPQYEVKIDSKGYISPVFKEKENVVKMNFVPEVCKPLTVNLETEKEEEVKIHFWDSIMVEMQPGVTWISGKVFEIKKRATKERLPKKELIRSYYNTRKSGREN</sequence>
<reference evidence="1 2" key="1">
    <citation type="submission" date="2016-10" db="EMBL/GenBank/DDBJ databases">
        <authorList>
            <person name="de Groot N.N."/>
        </authorList>
    </citation>
    <scope>NUCLEOTIDE SEQUENCE [LARGE SCALE GENOMIC DNA]</scope>
    <source>
        <strain evidence="1 2">DSM 46701</strain>
    </source>
</reference>
<gene>
    <name evidence="1" type="ORF">SAMN05444955_1096</name>
</gene>
<keyword evidence="2" id="KW-1185">Reference proteome</keyword>
<accession>A0A1H8FRP2</accession>
<organism evidence="1 2">
    <name type="scientific">Lihuaxuella thermophila</name>
    <dbReference type="NCBI Taxonomy" id="1173111"/>
    <lineage>
        <taxon>Bacteria</taxon>
        <taxon>Bacillati</taxon>
        <taxon>Bacillota</taxon>
        <taxon>Bacilli</taxon>
        <taxon>Bacillales</taxon>
        <taxon>Thermoactinomycetaceae</taxon>
        <taxon>Lihuaxuella</taxon>
    </lineage>
</organism>
<dbReference type="STRING" id="1173111.SAMN05444955_1096"/>
<protein>
    <submittedName>
        <fullName evidence="1">Uncharacterized protein</fullName>
    </submittedName>
</protein>
<dbReference type="RefSeq" id="WP_089969069.1">
    <property type="nucleotide sequence ID" value="NZ_FOCQ01000009.1"/>
</dbReference>
<proteinExistence type="predicted"/>
<dbReference type="OrthoDB" id="2991173at2"/>
<evidence type="ECO:0000313" key="2">
    <source>
        <dbReference type="Proteomes" id="UP000199695"/>
    </source>
</evidence>